<dbReference type="Pfam" id="PF11716">
    <property type="entry name" value="MDMPI_N"/>
    <property type="match status" value="1"/>
</dbReference>
<dbReference type="Proteomes" id="UP000006265">
    <property type="component" value="Unassembled WGS sequence"/>
</dbReference>
<comment type="caution">
    <text evidence="1">The sequence shown here is derived from an EMBL/GenBank/DDBJ whole genome shotgun (WGS) entry which is preliminary data.</text>
</comment>
<gene>
    <name evidence="1" type="ORF">C731_4248</name>
</gene>
<dbReference type="GO" id="GO:0046872">
    <property type="term" value="F:metal ion binding"/>
    <property type="evidence" value="ECO:0007669"/>
    <property type="project" value="InterPro"/>
</dbReference>
<keyword evidence="1" id="KW-0413">Isomerase</keyword>
<reference evidence="1 2" key="1">
    <citation type="journal article" date="2012" name="J. Bacteriol.">
        <title>Genome sequence of Mycobacterium hassiacum DSM 44199, a rare source of heat-stable mycobacterial proteins.</title>
        <authorList>
            <person name="Tiago I."/>
            <person name="Maranha A."/>
            <person name="Mendes V."/>
            <person name="Alarico S."/>
            <person name="Moynihan P.J."/>
            <person name="Clarke A.J."/>
            <person name="Macedo-Ribeiro S."/>
            <person name="Pereira P.J."/>
            <person name="Empadinhas N."/>
        </authorList>
    </citation>
    <scope>NUCLEOTIDE SEQUENCE [LARGE SCALE GENOMIC DNA]</scope>
    <source>
        <strain evidence="2">DSM 44199 / CIP 105218 / JCM 12690 / 3849</strain>
    </source>
</reference>
<accession>K5BIQ3</accession>
<dbReference type="InterPro" id="IPR034660">
    <property type="entry name" value="DinB/YfiT-like"/>
</dbReference>
<dbReference type="Gene3D" id="1.20.120.450">
    <property type="entry name" value="dinb family like domain"/>
    <property type="match status" value="1"/>
</dbReference>
<name>K5BIQ3_MYCHD</name>
<evidence type="ECO:0000313" key="2">
    <source>
        <dbReference type="Proteomes" id="UP000006265"/>
    </source>
</evidence>
<dbReference type="RefSeq" id="WP_005631307.1">
    <property type="nucleotide sequence ID" value="NZ_AMRA01000114.1"/>
</dbReference>
<protein>
    <submittedName>
        <fullName evidence="1">Mycothiol maleylpyruvate isomerase N-terminal domain protein</fullName>
    </submittedName>
</protein>
<proteinExistence type="predicted"/>
<dbReference type="EMBL" id="AMRA01000114">
    <property type="protein sequence ID" value="EKF21764.1"/>
    <property type="molecule type" value="Genomic_DNA"/>
</dbReference>
<organism evidence="1 2">
    <name type="scientific">Mycolicibacterium hassiacum (strain DSM 44199 / CIP 105218 / JCM 12690 / 3849)</name>
    <name type="common">Mycobacterium hassiacum</name>
    <dbReference type="NCBI Taxonomy" id="1122247"/>
    <lineage>
        <taxon>Bacteria</taxon>
        <taxon>Bacillati</taxon>
        <taxon>Actinomycetota</taxon>
        <taxon>Actinomycetes</taxon>
        <taxon>Mycobacteriales</taxon>
        <taxon>Mycobacteriaceae</taxon>
        <taxon>Mycolicibacterium</taxon>
    </lineage>
</organism>
<keyword evidence="1" id="KW-0670">Pyruvate</keyword>
<sequence length="265" mass="28723">MAGVDPRPDGVAAFARQRSALLDYCADLTDAQWYADSAAAGWRVHDVVAHLAASCRVLFSPAAVTVMTTRDIERANDTLVDPRRDWPRERVLAEYRRWSRAVLRFAAVVTRTPLRALPTRVGELGTFRMGVAVPGALVFDHHTHLHHDIAPVVGKPAPEIDADTMAVVVQWMLAVLGNQLKAAPPRWLTGPVVLELHGAGGGRWRIHPDGAVTRDAGGEPVGTVRGPVAGFPAWGTTRTPWRQAGLELTGDSGQLERLLDAINIV</sequence>
<dbReference type="SUPFAM" id="SSF109854">
    <property type="entry name" value="DinB/YfiT-like putative metalloenzymes"/>
    <property type="match status" value="1"/>
</dbReference>
<dbReference type="AlphaFoldDB" id="K5BIQ3"/>
<dbReference type="GO" id="GO:0016853">
    <property type="term" value="F:isomerase activity"/>
    <property type="evidence" value="ECO:0007669"/>
    <property type="project" value="UniProtKB-KW"/>
</dbReference>
<evidence type="ECO:0000313" key="1">
    <source>
        <dbReference type="EMBL" id="EKF21764.1"/>
    </source>
</evidence>
<dbReference type="PATRIC" id="fig|1122247.3.peg.4076"/>
<dbReference type="InterPro" id="IPR024344">
    <property type="entry name" value="MDMPI_metal-binding"/>
</dbReference>
<dbReference type="eggNOG" id="COG2318">
    <property type="taxonomic scope" value="Bacteria"/>
</dbReference>
<keyword evidence="2" id="KW-1185">Reference proteome</keyword>